<evidence type="ECO:0000259" key="11">
    <source>
        <dbReference type="Pfam" id="PF13880"/>
    </source>
</evidence>
<evidence type="ECO:0000313" key="13">
    <source>
        <dbReference type="Proteomes" id="UP000075881"/>
    </source>
</evidence>
<keyword evidence="9" id="KW-0012">Acyltransferase</keyword>
<name>A0A182K747_9DIPT</name>
<keyword evidence="7" id="KW-0539">Nucleus</keyword>
<evidence type="ECO:0000313" key="12">
    <source>
        <dbReference type="EnsemblMetazoa" id="ACHR006582-PA"/>
    </source>
</evidence>
<accession>A0A182K747</accession>
<sequence length="302" mass="34126">SHYQCQTQCQSNQVPQTETSNPAANGYYPIFYPDRVKELWRQEQQQTVAQQTNDVWHLLRQQNNREKSDTVKQRSAGVGRNQYQIDAGQHVYGAVYCKECGLTYSIHEPEEELFHDKFHRSQAKLSFPSGLNEQIVVQVPEWDVTGRIIVVSQVDSSRQPVLKKAQSVLEMVDSELGYATRGELPDGACVYLAIARSTVLGICVVQPLQLANRIICLEGLHGVPIDCYSSEFYPAKCGISRIWVAPKYRRKGIGRKLVASVRYHYIFGYAISVDEIAFGAPTEVGKLFAETICARKDFLVFV</sequence>
<dbReference type="VEuPathDB" id="VectorBase:ACHR006582"/>
<evidence type="ECO:0000256" key="4">
    <source>
        <dbReference type="ARBA" id="ARBA00022723"/>
    </source>
</evidence>
<dbReference type="PANTHER" id="PTHR45884:SF2">
    <property type="entry name" value="N-ACETYLTRANSFERASE ECO"/>
    <property type="match status" value="1"/>
</dbReference>
<dbReference type="AlphaFoldDB" id="A0A182K747"/>
<evidence type="ECO:0000256" key="1">
    <source>
        <dbReference type="ARBA" id="ARBA00004123"/>
    </source>
</evidence>
<dbReference type="GO" id="GO:0000785">
    <property type="term" value="C:chromatin"/>
    <property type="evidence" value="ECO:0007669"/>
    <property type="project" value="TreeGrafter"/>
</dbReference>
<dbReference type="GO" id="GO:0061733">
    <property type="term" value="F:protein-lysine-acetyltransferase activity"/>
    <property type="evidence" value="ECO:0007669"/>
    <property type="project" value="TreeGrafter"/>
</dbReference>
<reference evidence="12" key="2">
    <citation type="submission" date="2020-05" db="UniProtKB">
        <authorList>
            <consortium name="EnsemblMetazoa"/>
        </authorList>
    </citation>
    <scope>IDENTIFICATION</scope>
    <source>
        <strain evidence="12">ACHKN1017</strain>
    </source>
</reference>
<keyword evidence="13" id="KW-1185">Reference proteome</keyword>
<keyword evidence="6" id="KW-0862">Zinc</keyword>
<feature type="domain" description="N-acetyltransferase ESCO zinc-finger" evidence="10">
    <location>
        <begin position="82"/>
        <end position="120"/>
    </location>
</feature>
<protein>
    <recommendedName>
        <fullName evidence="14">N-acetyltransferase domain-containing protein</fullName>
    </recommendedName>
</protein>
<evidence type="ECO:0000256" key="6">
    <source>
        <dbReference type="ARBA" id="ARBA00022833"/>
    </source>
</evidence>
<dbReference type="InterPro" id="IPR028009">
    <property type="entry name" value="ESCO_Acetyltransf_dom"/>
</dbReference>
<comment type="subcellular location">
    <subcellularLocation>
        <location evidence="1">Nucleus</location>
    </subcellularLocation>
</comment>
<evidence type="ECO:0000256" key="7">
    <source>
        <dbReference type="ARBA" id="ARBA00023242"/>
    </source>
</evidence>
<dbReference type="InterPro" id="IPR016181">
    <property type="entry name" value="Acyl_CoA_acyltransferase"/>
</dbReference>
<evidence type="ECO:0000256" key="8">
    <source>
        <dbReference type="ARBA" id="ARBA00023306"/>
    </source>
</evidence>
<evidence type="ECO:0000256" key="2">
    <source>
        <dbReference type="ARBA" id="ARBA00005816"/>
    </source>
</evidence>
<evidence type="ECO:0000256" key="9">
    <source>
        <dbReference type="ARBA" id="ARBA00023315"/>
    </source>
</evidence>
<evidence type="ECO:0000256" key="5">
    <source>
        <dbReference type="ARBA" id="ARBA00022771"/>
    </source>
</evidence>
<keyword evidence="4" id="KW-0479">Metal-binding</keyword>
<dbReference type="GO" id="GO:0008270">
    <property type="term" value="F:zinc ion binding"/>
    <property type="evidence" value="ECO:0007669"/>
    <property type="project" value="UniProtKB-KW"/>
</dbReference>
<dbReference type="GO" id="GO:0007064">
    <property type="term" value="P:mitotic sister chromatid cohesion"/>
    <property type="evidence" value="ECO:0007669"/>
    <property type="project" value="TreeGrafter"/>
</dbReference>
<keyword evidence="3" id="KW-0808">Transferase</keyword>
<dbReference type="Pfam" id="PF13880">
    <property type="entry name" value="Acetyltransf_13"/>
    <property type="match status" value="1"/>
</dbReference>
<dbReference type="Gene3D" id="3.40.630.30">
    <property type="match status" value="1"/>
</dbReference>
<dbReference type="SUPFAM" id="SSF55729">
    <property type="entry name" value="Acyl-CoA N-acyltransferases (Nat)"/>
    <property type="match status" value="1"/>
</dbReference>
<dbReference type="InterPro" id="IPR028005">
    <property type="entry name" value="AcTrfase_ESCO_Znf_dom"/>
</dbReference>
<dbReference type="PANTHER" id="PTHR45884">
    <property type="entry name" value="N-ACETYLTRANSFERASE ECO"/>
    <property type="match status" value="1"/>
</dbReference>
<evidence type="ECO:0008006" key="14">
    <source>
        <dbReference type="Google" id="ProtNLM"/>
    </source>
</evidence>
<keyword evidence="8" id="KW-0131">Cell cycle</keyword>
<dbReference type="Proteomes" id="UP000075881">
    <property type="component" value="Unassembled WGS sequence"/>
</dbReference>
<dbReference type="Pfam" id="PF13878">
    <property type="entry name" value="zf-C2H2_3"/>
    <property type="match status" value="1"/>
</dbReference>
<comment type="similarity">
    <text evidence="2">Belongs to the acetyltransferase family. ECO subfamily.</text>
</comment>
<organism evidence="12 13">
    <name type="scientific">Anopheles christyi</name>
    <dbReference type="NCBI Taxonomy" id="43041"/>
    <lineage>
        <taxon>Eukaryota</taxon>
        <taxon>Metazoa</taxon>
        <taxon>Ecdysozoa</taxon>
        <taxon>Arthropoda</taxon>
        <taxon>Hexapoda</taxon>
        <taxon>Insecta</taxon>
        <taxon>Pterygota</taxon>
        <taxon>Neoptera</taxon>
        <taxon>Endopterygota</taxon>
        <taxon>Diptera</taxon>
        <taxon>Nematocera</taxon>
        <taxon>Culicoidea</taxon>
        <taxon>Culicidae</taxon>
        <taxon>Anophelinae</taxon>
        <taxon>Anopheles</taxon>
    </lineage>
</organism>
<dbReference type="CDD" id="cd04301">
    <property type="entry name" value="NAT_SF"/>
    <property type="match status" value="1"/>
</dbReference>
<proteinExistence type="inferred from homology"/>
<evidence type="ECO:0000256" key="3">
    <source>
        <dbReference type="ARBA" id="ARBA00022679"/>
    </source>
</evidence>
<dbReference type="GO" id="GO:0005634">
    <property type="term" value="C:nucleus"/>
    <property type="evidence" value="ECO:0007669"/>
    <property type="project" value="UniProtKB-SubCell"/>
</dbReference>
<evidence type="ECO:0000259" key="10">
    <source>
        <dbReference type="Pfam" id="PF13878"/>
    </source>
</evidence>
<dbReference type="EnsemblMetazoa" id="ACHR006582-RA">
    <property type="protein sequence ID" value="ACHR006582-PA"/>
    <property type="gene ID" value="ACHR006582"/>
</dbReference>
<reference evidence="13" key="1">
    <citation type="submission" date="2013-03" db="EMBL/GenBank/DDBJ databases">
        <title>The Genome Sequence of Anopheles christyi ACHKN1017.</title>
        <authorList>
            <consortium name="The Broad Institute Genomics Platform"/>
            <person name="Neafsey D.E."/>
            <person name="Besansky N."/>
            <person name="Walker B."/>
            <person name="Young S.K."/>
            <person name="Zeng Q."/>
            <person name="Gargeya S."/>
            <person name="Fitzgerald M."/>
            <person name="Haas B."/>
            <person name="Abouelleil A."/>
            <person name="Allen A.W."/>
            <person name="Alvarado L."/>
            <person name="Arachchi H.M."/>
            <person name="Berlin A.M."/>
            <person name="Chapman S.B."/>
            <person name="Gainer-Dewar J."/>
            <person name="Goldberg J."/>
            <person name="Griggs A."/>
            <person name="Gujja S."/>
            <person name="Hansen M."/>
            <person name="Howarth C."/>
            <person name="Imamovic A."/>
            <person name="Ireland A."/>
            <person name="Larimer J."/>
            <person name="McCowan C."/>
            <person name="Murphy C."/>
            <person name="Pearson M."/>
            <person name="Poon T.W."/>
            <person name="Priest M."/>
            <person name="Roberts A."/>
            <person name="Saif S."/>
            <person name="Shea T."/>
            <person name="Sisk P."/>
            <person name="Sykes S."/>
            <person name="Wortman J."/>
            <person name="Nusbaum C."/>
            <person name="Birren B."/>
        </authorList>
    </citation>
    <scope>NUCLEOTIDE SEQUENCE [LARGE SCALE GENOMIC DNA]</scope>
    <source>
        <strain evidence="13">ACHKN1017</strain>
    </source>
</reference>
<keyword evidence="5" id="KW-0863">Zinc-finger</keyword>
<dbReference type="STRING" id="43041.A0A182K747"/>
<feature type="domain" description="N-acetyltransferase ESCO acetyl-transferase" evidence="11">
    <location>
        <begin position="233"/>
        <end position="301"/>
    </location>
</feature>